<accession>A0ABN9Q8F6</accession>
<dbReference type="EMBL" id="CAUYUJ010002493">
    <property type="protein sequence ID" value="CAK0801030.1"/>
    <property type="molecule type" value="Genomic_DNA"/>
</dbReference>
<reference evidence="2" key="1">
    <citation type="submission" date="2023-10" db="EMBL/GenBank/DDBJ databases">
        <authorList>
            <person name="Chen Y."/>
            <person name="Shah S."/>
            <person name="Dougan E. K."/>
            <person name="Thang M."/>
            <person name="Chan C."/>
        </authorList>
    </citation>
    <scope>NUCLEOTIDE SEQUENCE [LARGE SCALE GENOMIC DNA]</scope>
</reference>
<feature type="compositionally biased region" description="Basic and acidic residues" evidence="1">
    <location>
        <begin position="1"/>
        <end position="10"/>
    </location>
</feature>
<evidence type="ECO:0000313" key="2">
    <source>
        <dbReference type="EMBL" id="CAK0801030.1"/>
    </source>
</evidence>
<dbReference type="Proteomes" id="UP001189429">
    <property type="component" value="Unassembled WGS sequence"/>
</dbReference>
<evidence type="ECO:0000313" key="3">
    <source>
        <dbReference type="Proteomes" id="UP001189429"/>
    </source>
</evidence>
<protein>
    <submittedName>
        <fullName evidence="2">Uncharacterized protein</fullName>
    </submittedName>
</protein>
<comment type="caution">
    <text evidence="2">The sequence shown here is derived from an EMBL/GenBank/DDBJ whole genome shotgun (WGS) entry which is preliminary data.</text>
</comment>
<evidence type="ECO:0000256" key="1">
    <source>
        <dbReference type="SAM" id="MobiDB-lite"/>
    </source>
</evidence>
<feature type="region of interest" description="Disordered" evidence="1">
    <location>
        <begin position="42"/>
        <end position="88"/>
    </location>
</feature>
<feature type="compositionally biased region" description="Basic residues" evidence="1">
    <location>
        <begin position="50"/>
        <end position="59"/>
    </location>
</feature>
<proteinExistence type="predicted"/>
<name>A0ABN9Q8F6_9DINO</name>
<sequence length="88" mass="9052">DGSRLHERWRCPAAPRGQVPPILQSLQAKGAGGGLAAQLLQGAGAAAKAPRARPERRRRTESTSASGSSSDEGPHPARRGAPRGRPGA</sequence>
<organism evidence="2 3">
    <name type="scientific">Prorocentrum cordatum</name>
    <dbReference type="NCBI Taxonomy" id="2364126"/>
    <lineage>
        <taxon>Eukaryota</taxon>
        <taxon>Sar</taxon>
        <taxon>Alveolata</taxon>
        <taxon>Dinophyceae</taxon>
        <taxon>Prorocentrales</taxon>
        <taxon>Prorocentraceae</taxon>
        <taxon>Prorocentrum</taxon>
    </lineage>
</organism>
<keyword evidence="3" id="KW-1185">Reference proteome</keyword>
<feature type="region of interest" description="Disordered" evidence="1">
    <location>
        <begin position="1"/>
        <end position="20"/>
    </location>
</feature>
<gene>
    <name evidence="2" type="ORF">PCOR1329_LOCUS9024</name>
</gene>
<feature type="non-terminal residue" evidence="2">
    <location>
        <position position="1"/>
    </location>
</feature>